<proteinExistence type="predicted"/>
<protein>
    <submittedName>
        <fullName evidence="1">Uncharacterized protein</fullName>
    </submittedName>
</protein>
<accession>A0A0F9BCB0</accession>
<name>A0A0F9BCB0_9ZZZZ</name>
<organism evidence="1">
    <name type="scientific">marine sediment metagenome</name>
    <dbReference type="NCBI Taxonomy" id="412755"/>
    <lineage>
        <taxon>unclassified sequences</taxon>
        <taxon>metagenomes</taxon>
        <taxon>ecological metagenomes</taxon>
    </lineage>
</organism>
<comment type="caution">
    <text evidence="1">The sequence shown here is derived from an EMBL/GenBank/DDBJ whole genome shotgun (WGS) entry which is preliminary data.</text>
</comment>
<reference evidence="1" key="1">
    <citation type="journal article" date="2015" name="Nature">
        <title>Complex archaea that bridge the gap between prokaryotes and eukaryotes.</title>
        <authorList>
            <person name="Spang A."/>
            <person name="Saw J.H."/>
            <person name="Jorgensen S.L."/>
            <person name="Zaremba-Niedzwiedzka K."/>
            <person name="Martijn J."/>
            <person name="Lind A.E."/>
            <person name="van Eijk R."/>
            <person name="Schleper C."/>
            <person name="Guy L."/>
            <person name="Ettema T.J."/>
        </authorList>
    </citation>
    <scope>NUCLEOTIDE SEQUENCE</scope>
</reference>
<dbReference type="AlphaFoldDB" id="A0A0F9BCB0"/>
<evidence type="ECO:0000313" key="1">
    <source>
        <dbReference type="EMBL" id="KKK88279.1"/>
    </source>
</evidence>
<dbReference type="EMBL" id="LAZR01050026">
    <property type="protein sequence ID" value="KKK88279.1"/>
    <property type="molecule type" value="Genomic_DNA"/>
</dbReference>
<gene>
    <name evidence="1" type="ORF">LCGC14_2744750</name>
</gene>
<feature type="non-terminal residue" evidence="1">
    <location>
        <position position="1"/>
    </location>
</feature>
<sequence length="147" mass="16182">CKYDDFGNQDYTITDLEIVGRAGAADTSFNVRLFHYNTADWTYAASGFVPGPTAGDTSELANMNTTHSTEQDLASGEHFSYKRDDLNTDIDGAAKEGIIIEITTSANKAVETMDIHIGVHTVPKYFYLGAATQHTLFMKHGSNWHQV</sequence>